<evidence type="ECO:0000256" key="3">
    <source>
        <dbReference type="ARBA" id="ARBA00022737"/>
    </source>
</evidence>
<dbReference type="CDD" id="cd00054">
    <property type="entry name" value="EGF_CA"/>
    <property type="match status" value="1"/>
</dbReference>
<dbReference type="EMBL" id="LJIG01001730">
    <property type="protein sequence ID" value="KRT85210.1"/>
    <property type="molecule type" value="Genomic_DNA"/>
</dbReference>
<keyword evidence="5" id="KW-0325">Glycoprotein</keyword>
<dbReference type="PRINTS" id="PR00010">
    <property type="entry name" value="EGFBLOOD"/>
</dbReference>
<dbReference type="SMART" id="SM00179">
    <property type="entry name" value="EGF_CA"/>
    <property type="match status" value="1"/>
</dbReference>
<keyword evidence="1 6" id="KW-0245">EGF-like domain</keyword>
<gene>
    <name evidence="8" type="ORF">AMK59_598</name>
</gene>
<evidence type="ECO:0000256" key="2">
    <source>
        <dbReference type="ARBA" id="ARBA00022729"/>
    </source>
</evidence>
<keyword evidence="9" id="KW-1185">Reference proteome</keyword>
<proteinExistence type="predicted"/>
<dbReference type="SUPFAM" id="SSF57196">
    <property type="entry name" value="EGF/Laminin"/>
    <property type="match status" value="2"/>
</dbReference>
<dbReference type="InterPro" id="IPR051022">
    <property type="entry name" value="Notch_Cell-Fate_Det"/>
</dbReference>
<keyword evidence="4 6" id="KW-1015">Disulfide bond</keyword>
<protein>
    <submittedName>
        <fullName evidence="8">EGF domain-containing protein</fullName>
    </submittedName>
</protein>
<keyword evidence="2" id="KW-0732">Signal</keyword>
<dbReference type="InterPro" id="IPR000742">
    <property type="entry name" value="EGF"/>
</dbReference>
<sequence>CNKGQCIIVNDVYYSCECSKYYVGSHCETKLDSCIYSPCKNGGTCTPGADLNEFSCKCSKGFTGDTCETIEDKCSLNCLNNGACMQDDTEEFCLCSKGMNIVSKNLTLTEELSRFSR</sequence>
<dbReference type="GO" id="GO:0005509">
    <property type="term" value="F:calcium ion binding"/>
    <property type="evidence" value="ECO:0007669"/>
    <property type="project" value="InterPro"/>
</dbReference>
<dbReference type="PROSITE" id="PS01186">
    <property type="entry name" value="EGF_2"/>
    <property type="match status" value="1"/>
</dbReference>
<organism evidence="8 9">
    <name type="scientific">Oryctes borbonicus</name>
    <dbReference type="NCBI Taxonomy" id="1629725"/>
    <lineage>
        <taxon>Eukaryota</taxon>
        <taxon>Metazoa</taxon>
        <taxon>Ecdysozoa</taxon>
        <taxon>Arthropoda</taxon>
        <taxon>Hexapoda</taxon>
        <taxon>Insecta</taxon>
        <taxon>Pterygota</taxon>
        <taxon>Neoptera</taxon>
        <taxon>Endopterygota</taxon>
        <taxon>Coleoptera</taxon>
        <taxon>Polyphaga</taxon>
        <taxon>Scarabaeiformia</taxon>
        <taxon>Scarabaeidae</taxon>
        <taxon>Dynastinae</taxon>
        <taxon>Oryctes</taxon>
    </lineage>
</organism>
<evidence type="ECO:0000256" key="5">
    <source>
        <dbReference type="ARBA" id="ARBA00023180"/>
    </source>
</evidence>
<dbReference type="FunFam" id="2.10.25.10:FF:000321">
    <property type="entry name" value="Protein delta homolog 1"/>
    <property type="match status" value="1"/>
</dbReference>
<accession>A0A0T6BCZ8</accession>
<dbReference type="Proteomes" id="UP000051574">
    <property type="component" value="Unassembled WGS sequence"/>
</dbReference>
<evidence type="ECO:0000256" key="1">
    <source>
        <dbReference type="ARBA" id="ARBA00022536"/>
    </source>
</evidence>
<dbReference type="Pfam" id="PF00008">
    <property type="entry name" value="EGF"/>
    <property type="match status" value="1"/>
</dbReference>
<keyword evidence="3" id="KW-0677">Repeat</keyword>
<dbReference type="PROSITE" id="PS00022">
    <property type="entry name" value="EGF_1"/>
    <property type="match status" value="2"/>
</dbReference>
<feature type="domain" description="EGF-like" evidence="7">
    <location>
        <begin position="30"/>
        <end position="68"/>
    </location>
</feature>
<dbReference type="AlphaFoldDB" id="A0A0T6BCZ8"/>
<dbReference type="PANTHER" id="PTHR24049">
    <property type="entry name" value="CRUMBS FAMILY MEMBER"/>
    <property type="match status" value="1"/>
</dbReference>
<feature type="non-terminal residue" evidence="8">
    <location>
        <position position="1"/>
    </location>
</feature>
<evidence type="ECO:0000313" key="8">
    <source>
        <dbReference type="EMBL" id="KRT85210.1"/>
    </source>
</evidence>
<feature type="disulfide bond" evidence="6">
    <location>
        <begin position="39"/>
        <end position="56"/>
    </location>
</feature>
<dbReference type="OrthoDB" id="10055367at2759"/>
<comment type="caution">
    <text evidence="6">Lacks conserved residue(s) required for the propagation of feature annotation.</text>
</comment>
<dbReference type="PROSITE" id="PS50026">
    <property type="entry name" value="EGF_3"/>
    <property type="match status" value="1"/>
</dbReference>
<reference evidence="8 9" key="1">
    <citation type="submission" date="2015-09" db="EMBL/GenBank/DDBJ databases">
        <title>Draft genome of the scarab beetle Oryctes borbonicus.</title>
        <authorList>
            <person name="Meyer J.M."/>
            <person name="Markov G.V."/>
            <person name="Baskaran P."/>
            <person name="Herrmann M."/>
            <person name="Sommer R.J."/>
            <person name="Roedelsperger C."/>
        </authorList>
    </citation>
    <scope>NUCLEOTIDE SEQUENCE [LARGE SCALE GENOMIC DNA]</scope>
    <source>
        <strain evidence="8">OB123</strain>
        <tissue evidence="8">Whole animal</tissue>
    </source>
</reference>
<evidence type="ECO:0000256" key="6">
    <source>
        <dbReference type="PROSITE-ProRule" id="PRU00076"/>
    </source>
</evidence>
<name>A0A0T6BCZ8_9SCAR</name>
<evidence type="ECO:0000259" key="7">
    <source>
        <dbReference type="PROSITE" id="PS50026"/>
    </source>
</evidence>
<dbReference type="GO" id="GO:0003008">
    <property type="term" value="P:system process"/>
    <property type="evidence" value="ECO:0007669"/>
    <property type="project" value="UniProtKB-ARBA"/>
</dbReference>
<evidence type="ECO:0000313" key="9">
    <source>
        <dbReference type="Proteomes" id="UP000051574"/>
    </source>
</evidence>
<dbReference type="SMART" id="SM00181">
    <property type="entry name" value="EGF"/>
    <property type="match status" value="2"/>
</dbReference>
<evidence type="ECO:0000256" key="4">
    <source>
        <dbReference type="ARBA" id="ARBA00023157"/>
    </source>
</evidence>
<feature type="disulfide bond" evidence="6">
    <location>
        <begin position="58"/>
        <end position="67"/>
    </location>
</feature>
<comment type="caution">
    <text evidence="8">The sequence shown here is derived from an EMBL/GenBank/DDBJ whole genome shotgun (WGS) entry which is preliminary data.</text>
</comment>
<dbReference type="InterPro" id="IPR001881">
    <property type="entry name" value="EGF-like_Ca-bd_dom"/>
</dbReference>
<dbReference type="Gene3D" id="2.10.25.10">
    <property type="entry name" value="Laminin"/>
    <property type="match status" value="2"/>
</dbReference>